<proteinExistence type="predicted"/>
<organism evidence="1 2">
    <name type="scientific">Desulfitobacterium chlororespirans DSM 11544</name>
    <dbReference type="NCBI Taxonomy" id="1121395"/>
    <lineage>
        <taxon>Bacteria</taxon>
        <taxon>Bacillati</taxon>
        <taxon>Bacillota</taxon>
        <taxon>Clostridia</taxon>
        <taxon>Eubacteriales</taxon>
        <taxon>Desulfitobacteriaceae</taxon>
        <taxon>Desulfitobacterium</taxon>
    </lineage>
</organism>
<keyword evidence="2" id="KW-1185">Reference proteome</keyword>
<dbReference type="EMBL" id="FRDN01000023">
    <property type="protein sequence ID" value="SHN88241.1"/>
    <property type="molecule type" value="Genomic_DNA"/>
</dbReference>
<protein>
    <submittedName>
        <fullName evidence="1">Uncharacterized protein</fullName>
    </submittedName>
</protein>
<evidence type="ECO:0000313" key="2">
    <source>
        <dbReference type="Proteomes" id="UP000184010"/>
    </source>
</evidence>
<dbReference type="STRING" id="1121395.SAMN02745215_05231"/>
<evidence type="ECO:0000313" key="1">
    <source>
        <dbReference type="EMBL" id="SHN88241.1"/>
    </source>
</evidence>
<dbReference type="Proteomes" id="UP000184010">
    <property type="component" value="Unassembled WGS sequence"/>
</dbReference>
<dbReference type="AlphaFoldDB" id="A0A1M7UYX7"/>
<reference evidence="2" key="1">
    <citation type="submission" date="2016-12" db="EMBL/GenBank/DDBJ databases">
        <authorList>
            <person name="Varghese N."/>
            <person name="Submissions S."/>
        </authorList>
    </citation>
    <scope>NUCLEOTIDE SEQUENCE [LARGE SCALE GENOMIC DNA]</scope>
    <source>
        <strain evidence="2">DSM 11544</strain>
    </source>
</reference>
<gene>
    <name evidence="1" type="ORF">SAMN02745215_05231</name>
</gene>
<sequence>MRAYGEEYVALSTSKYTGVKSVYKHVEGNRISVHLTVDPVKIADDKYNALLTENEALKTLLATTQPQLSITQDVVDYLLMGGM</sequence>
<name>A0A1M7UYX7_9FIRM</name>
<accession>A0A1M7UYX7</accession>